<reference evidence="1 2" key="1">
    <citation type="submission" date="2019-06" db="EMBL/GenBank/DDBJ databases">
        <title>Draft genome sequence of Clostridium diolis DSM 15410.</title>
        <authorList>
            <person name="Kobayashi H."/>
            <person name="Tanizawa Y."/>
            <person name="Tohno M."/>
        </authorList>
    </citation>
    <scope>NUCLEOTIDE SEQUENCE [LARGE SCALE GENOMIC DNA]</scope>
    <source>
        <strain evidence="1 2">DSM 15410</strain>
    </source>
</reference>
<evidence type="ECO:0000313" key="1">
    <source>
        <dbReference type="EMBL" id="GEA31240.1"/>
    </source>
</evidence>
<proteinExistence type="predicted"/>
<organism evidence="1 2">
    <name type="scientific">Clostridium diolis</name>
    <dbReference type="NCBI Taxonomy" id="223919"/>
    <lineage>
        <taxon>Bacteria</taxon>
        <taxon>Bacillati</taxon>
        <taxon>Bacillota</taxon>
        <taxon>Clostridia</taxon>
        <taxon>Eubacteriales</taxon>
        <taxon>Clostridiaceae</taxon>
        <taxon>Clostridium</taxon>
    </lineage>
</organism>
<sequence>MKTIDSYFKDELIKPSIKYGADISELAIDEILPNELLKKVPVVKTIIQMVEIGNYFQKRKLIKNISLFLCEYNSEKINQEKKKNFINKLQEKKYSGEVIDLLLDYFQKTRKDINTIMMSKVFIRYIEEEITFNQMEVIFYAIEHLSEKDMLTLINFYKNNSAGMGYIDTDDIDSYSICFGFNNLRNYHLMVISQDIDTNRSKIEAKYDEGYSRAPYAYEPKIVVDIREIGSLMEEGKILAQIAIDIL</sequence>
<comment type="caution">
    <text evidence="1">The sequence shown here is derived from an EMBL/GenBank/DDBJ whole genome shotgun (WGS) entry which is preliminary data.</text>
</comment>
<evidence type="ECO:0008006" key="3">
    <source>
        <dbReference type="Google" id="ProtNLM"/>
    </source>
</evidence>
<protein>
    <recommendedName>
        <fullName evidence="3">DUF4393 domain-containing protein</fullName>
    </recommendedName>
</protein>
<dbReference type="EMBL" id="BJLA01000006">
    <property type="protein sequence ID" value="GEA31240.1"/>
    <property type="molecule type" value="Genomic_DNA"/>
</dbReference>
<keyword evidence="2" id="KW-1185">Reference proteome</keyword>
<accession>A0AAV3VYZ0</accession>
<dbReference type="AlphaFoldDB" id="A0AAV3VYZ0"/>
<dbReference type="Proteomes" id="UP000325212">
    <property type="component" value="Unassembled WGS sequence"/>
</dbReference>
<name>A0AAV3VYZ0_9CLOT</name>
<dbReference type="RefSeq" id="WP_023976514.1">
    <property type="nucleotide sequence ID" value="NZ_BJLA01000006.1"/>
</dbReference>
<evidence type="ECO:0000313" key="2">
    <source>
        <dbReference type="Proteomes" id="UP000325212"/>
    </source>
</evidence>
<gene>
    <name evidence="1" type="ORF">CDIOL_21630</name>
</gene>